<proteinExistence type="predicted"/>
<dbReference type="Proteomes" id="UP000683360">
    <property type="component" value="Unassembled WGS sequence"/>
</dbReference>
<keyword evidence="2" id="KW-1185">Reference proteome</keyword>
<comment type="caution">
    <text evidence="1">The sequence shown here is derived from an EMBL/GenBank/DDBJ whole genome shotgun (WGS) entry which is preliminary data.</text>
</comment>
<dbReference type="PANTHER" id="PTHR46919">
    <property type="entry name" value="ZINC FINGER, C3HC4 TYPE (RING FINGER) FAMILY PROTEIN"/>
    <property type="match status" value="1"/>
</dbReference>
<evidence type="ECO:0000313" key="2">
    <source>
        <dbReference type="Proteomes" id="UP000683360"/>
    </source>
</evidence>
<dbReference type="OrthoDB" id="1262810at2759"/>
<gene>
    <name evidence="1" type="ORF">MEDL_64600</name>
</gene>
<organism evidence="1 2">
    <name type="scientific">Mytilus edulis</name>
    <name type="common">Blue mussel</name>
    <dbReference type="NCBI Taxonomy" id="6550"/>
    <lineage>
        <taxon>Eukaryota</taxon>
        <taxon>Metazoa</taxon>
        <taxon>Spiralia</taxon>
        <taxon>Lophotrochozoa</taxon>
        <taxon>Mollusca</taxon>
        <taxon>Bivalvia</taxon>
        <taxon>Autobranchia</taxon>
        <taxon>Pteriomorphia</taxon>
        <taxon>Mytilida</taxon>
        <taxon>Mytiloidea</taxon>
        <taxon>Mytilidae</taxon>
        <taxon>Mytilinae</taxon>
        <taxon>Mytilus</taxon>
    </lineage>
</organism>
<name>A0A8S3V923_MYTED</name>
<dbReference type="AlphaFoldDB" id="A0A8S3V923"/>
<evidence type="ECO:0000313" key="1">
    <source>
        <dbReference type="EMBL" id="CAG2253050.1"/>
    </source>
</evidence>
<protein>
    <submittedName>
        <fullName evidence="1">Uncharacterized protein</fullName>
    </submittedName>
</protein>
<accession>A0A8S3V923</accession>
<dbReference type="PANTHER" id="PTHR46919:SF2">
    <property type="entry name" value="SACSIN"/>
    <property type="match status" value="1"/>
</dbReference>
<sequence length="200" mass="23544">MPEKRKQLHEYMKSVGNSLAEKSYMTSYNMKIEMKGQNEQHTENEWYVMHYYKGGDMSKELKTLSQDETLSYSPYVSLGLPLFRDQEFKGHVFCLMPLPLQNESLTGFPLHVNGYFALTQNRRHVKWPTADQTKNKAHMDKTIRWNKCLVIEVLAEAYHMLINETIQMSKNKKECKGYSSTYLHMHTRSQKNNQRLGNHS</sequence>
<reference evidence="1" key="1">
    <citation type="submission" date="2021-03" db="EMBL/GenBank/DDBJ databases">
        <authorList>
            <person name="Bekaert M."/>
        </authorList>
    </citation>
    <scope>NUCLEOTIDE SEQUENCE</scope>
</reference>
<dbReference type="EMBL" id="CAJPWZ010003139">
    <property type="protein sequence ID" value="CAG2253050.1"/>
    <property type="molecule type" value="Genomic_DNA"/>
</dbReference>